<feature type="domain" description="FAS1" evidence="1">
    <location>
        <begin position="37"/>
        <end position="175"/>
    </location>
</feature>
<name>A0ABZ0W705_9BACT</name>
<dbReference type="InterPro" id="IPR050904">
    <property type="entry name" value="Adhesion/Biosynth-related"/>
</dbReference>
<dbReference type="SMART" id="SM00554">
    <property type="entry name" value="FAS1"/>
    <property type="match status" value="1"/>
</dbReference>
<dbReference type="InterPro" id="IPR036378">
    <property type="entry name" value="FAS1_dom_sf"/>
</dbReference>
<keyword evidence="3" id="KW-1185">Reference proteome</keyword>
<accession>A0ABZ0W705</accession>
<evidence type="ECO:0000259" key="1">
    <source>
        <dbReference type="PROSITE" id="PS50213"/>
    </source>
</evidence>
<gene>
    <name evidence="2" type="ORF">U0035_19510</name>
</gene>
<dbReference type="SUPFAM" id="SSF82153">
    <property type="entry name" value="FAS1 domain"/>
    <property type="match status" value="2"/>
</dbReference>
<reference evidence="2 3" key="1">
    <citation type="submission" date="2023-12" db="EMBL/GenBank/DDBJ databases">
        <title>Genome sequencing and assembly of bacterial species from a model synthetic community.</title>
        <authorList>
            <person name="Hogle S.L."/>
        </authorList>
    </citation>
    <scope>NUCLEOTIDE SEQUENCE [LARGE SCALE GENOMIC DNA]</scope>
    <source>
        <strain evidence="2 3">HAMBI_3031</strain>
    </source>
</reference>
<dbReference type="RefSeq" id="WP_114790611.1">
    <property type="nucleotide sequence ID" value="NZ_CP139960.1"/>
</dbReference>
<dbReference type="PROSITE" id="PS50213">
    <property type="entry name" value="FAS1"/>
    <property type="match status" value="2"/>
</dbReference>
<dbReference type="Proteomes" id="UP001325680">
    <property type="component" value="Chromosome"/>
</dbReference>
<evidence type="ECO:0000313" key="2">
    <source>
        <dbReference type="EMBL" id="WQD37856.1"/>
    </source>
</evidence>
<organism evidence="2 3">
    <name type="scientific">Niabella yanshanensis</name>
    <dbReference type="NCBI Taxonomy" id="577386"/>
    <lineage>
        <taxon>Bacteria</taxon>
        <taxon>Pseudomonadati</taxon>
        <taxon>Bacteroidota</taxon>
        <taxon>Chitinophagia</taxon>
        <taxon>Chitinophagales</taxon>
        <taxon>Chitinophagaceae</taxon>
        <taxon>Niabella</taxon>
    </lineage>
</organism>
<dbReference type="PANTHER" id="PTHR10900:SF77">
    <property type="entry name" value="FI19380P1"/>
    <property type="match status" value="1"/>
</dbReference>
<dbReference type="Pfam" id="PF02469">
    <property type="entry name" value="Fasciclin"/>
    <property type="match status" value="2"/>
</dbReference>
<dbReference type="InterPro" id="IPR000782">
    <property type="entry name" value="FAS1_domain"/>
</dbReference>
<proteinExistence type="predicted"/>
<dbReference type="EMBL" id="CP139960">
    <property type="protein sequence ID" value="WQD37856.1"/>
    <property type="molecule type" value="Genomic_DNA"/>
</dbReference>
<dbReference type="PANTHER" id="PTHR10900">
    <property type="entry name" value="PERIOSTIN-RELATED"/>
    <property type="match status" value="1"/>
</dbReference>
<protein>
    <submittedName>
        <fullName evidence="2">Fasciclin domain-containing protein</fullName>
    </submittedName>
</protein>
<dbReference type="Gene3D" id="2.30.180.10">
    <property type="entry name" value="FAS1 domain"/>
    <property type="match status" value="2"/>
</dbReference>
<evidence type="ECO:0000313" key="3">
    <source>
        <dbReference type="Proteomes" id="UP001325680"/>
    </source>
</evidence>
<feature type="domain" description="FAS1" evidence="1">
    <location>
        <begin position="179"/>
        <end position="338"/>
    </location>
</feature>
<sequence>MKKYNIILQFSLVLSLISLWLTNCKKTDYPSATTTEVNITGLLDAQPDSFSLFREILEVTGTASFLNAYGAYTAFIVTNQGVQRWMDSTGVSSIGSADVNHLKNLVRFHLLEDTITTGAFTDGKLKTATMYGQYLITGAGIVNGAASYTVNRQANIISSNRRMGNGIVHVIDRMLLPAARTLAQELESNADFSIFVQALKETGYYDTLNKVETDTSKLWKTVIAESNQALADSGYNSYADLKAKYSQTGNPSSPGDSLNMYIAYHIMRGLHYLGDIINFTTQLTLLPEEVISIDLQDQDIVLNESEFNGALERGVKLIRSESDNSATNGVWHSVNAHTMAKYRRPQALYWDVATFPEIMNQPAYFRRAWLGFNRAAESDKPVASIDWEYISASRTLNYEYGTSGSINTNSVFGDHVMLQFGNNRAKWWQFTTPAIIKGRYKVWICYVAQHSVGANVLINGIQMQRPINFNEFMPAGTPEELESIGWKSYITASDRWRHNSRLVGIVDIATTGNQQVRFEWNGSGGRECRIDMIHFIPVDDNQILPRFNRDGSMSFEP</sequence>